<evidence type="ECO:0000313" key="2">
    <source>
        <dbReference type="Proteomes" id="UP000233556"/>
    </source>
</evidence>
<dbReference type="GO" id="GO:0061343">
    <property type="term" value="P:cell adhesion involved in heart morphogenesis"/>
    <property type="evidence" value="ECO:0007669"/>
    <property type="project" value="TreeGrafter"/>
</dbReference>
<sequence>MAPMTGVLEWRDIGSSGRTGRGDEEGGVTLYVNEQLECMELHLGMDEEPTKSLRVRIKGRAGTDDITVGVCYRLPDQDDWVDEALYRQIGAASHSQALVFMGDLNHPDICWRDNTAGHKKSRKFLECVDDNFLLQMVEEPTRKGAMLDLVITNKEGLVGNVKLKGSLAAGTMKWWSSRSLGQ</sequence>
<reference evidence="2" key="2">
    <citation type="submission" date="2017-12" db="EMBL/GenBank/DDBJ databases">
        <title>Genome sequence of the Bar-tailed Godwit (Limosa lapponica baueri).</title>
        <authorList>
            <person name="Lima N.C.B."/>
            <person name="Parody-Merino A.M."/>
            <person name="Battley P.F."/>
            <person name="Fidler A.E."/>
            <person name="Prosdocimi F."/>
        </authorList>
    </citation>
    <scope>NUCLEOTIDE SEQUENCE [LARGE SCALE GENOMIC DNA]</scope>
</reference>
<accession>A0A2I0T5Y9</accession>
<evidence type="ECO:0000313" key="1">
    <source>
        <dbReference type="EMBL" id="PKU29205.1"/>
    </source>
</evidence>
<reference evidence="2" key="1">
    <citation type="submission" date="2017-11" db="EMBL/GenBank/DDBJ databases">
        <authorList>
            <person name="Lima N.C."/>
            <person name="Parody-Merino A.M."/>
            <person name="Battley P.F."/>
            <person name="Fidler A.E."/>
            <person name="Prosdocimi F."/>
        </authorList>
    </citation>
    <scope>NUCLEOTIDE SEQUENCE [LARGE SCALE GENOMIC DNA]</scope>
</reference>
<protein>
    <submittedName>
        <fullName evidence="1">Dtw domain-containing protein 2</fullName>
    </submittedName>
</protein>
<dbReference type="SUPFAM" id="SSF56219">
    <property type="entry name" value="DNase I-like"/>
    <property type="match status" value="1"/>
</dbReference>
<dbReference type="AlphaFoldDB" id="A0A2I0T5Y9"/>
<dbReference type="OrthoDB" id="6152807at2759"/>
<organism evidence="1 2">
    <name type="scientific">Limosa lapponica baueri</name>
    <dbReference type="NCBI Taxonomy" id="1758121"/>
    <lineage>
        <taxon>Eukaryota</taxon>
        <taxon>Metazoa</taxon>
        <taxon>Chordata</taxon>
        <taxon>Craniata</taxon>
        <taxon>Vertebrata</taxon>
        <taxon>Euteleostomi</taxon>
        <taxon>Archelosauria</taxon>
        <taxon>Archosauria</taxon>
        <taxon>Dinosauria</taxon>
        <taxon>Saurischia</taxon>
        <taxon>Theropoda</taxon>
        <taxon>Coelurosauria</taxon>
        <taxon>Aves</taxon>
        <taxon>Neognathae</taxon>
        <taxon>Neoaves</taxon>
        <taxon>Charadriiformes</taxon>
        <taxon>Scolopacidae</taxon>
        <taxon>Limosa</taxon>
    </lineage>
</organism>
<dbReference type="GO" id="GO:0007508">
    <property type="term" value="P:larval heart development"/>
    <property type="evidence" value="ECO:0007669"/>
    <property type="project" value="TreeGrafter"/>
</dbReference>
<dbReference type="EMBL" id="KZ517787">
    <property type="protein sequence ID" value="PKU29205.1"/>
    <property type="molecule type" value="Genomic_DNA"/>
</dbReference>
<dbReference type="InterPro" id="IPR036691">
    <property type="entry name" value="Endo/exonu/phosph_ase_sf"/>
</dbReference>
<dbReference type="PANTHER" id="PTHR33395">
    <property type="entry name" value="TRANSCRIPTASE, PUTATIVE-RELATED-RELATED"/>
    <property type="match status" value="1"/>
</dbReference>
<dbReference type="Proteomes" id="UP000233556">
    <property type="component" value="Unassembled WGS sequence"/>
</dbReference>
<dbReference type="GO" id="GO:0031012">
    <property type="term" value="C:extracellular matrix"/>
    <property type="evidence" value="ECO:0007669"/>
    <property type="project" value="TreeGrafter"/>
</dbReference>
<keyword evidence="2" id="KW-1185">Reference proteome</keyword>
<name>A0A2I0T5Y9_LIMLA</name>
<dbReference type="PANTHER" id="PTHR33395:SF22">
    <property type="entry name" value="REVERSE TRANSCRIPTASE DOMAIN-CONTAINING PROTEIN"/>
    <property type="match status" value="1"/>
</dbReference>
<proteinExistence type="predicted"/>
<gene>
    <name evidence="1" type="ORF">llap_20491</name>
</gene>
<dbReference type="Gene3D" id="3.60.10.10">
    <property type="entry name" value="Endonuclease/exonuclease/phosphatase"/>
    <property type="match status" value="1"/>
</dbReference>